<keyword evidence="1" id="KW-0472">Membrane</keyword>
<name>A0A9X1R4L2_9FLAO</name>
<feature type="transmembrane region" description="Helical" evidence="1">
    <location>
        <begin position="98"/>
        <end position="118"/>
    </location>
</feature>
<keyword evidence="3" id="KW-1185">Reference proteome</keyword>
<proteinExistence type="predicted"/>
<keyword evidence="1" id="KW-1133">Transmembrane helix</keyword>
<evidence type="ECO:0000313" key="3">
    <source>
        <dbReference type="Proteomes" id="UP001139462"/>
    </source>
</evidence>
<feature type="transmembrane region" description="Helical" evidence="1">
    <location>
        <begin position="299"/>
        <end position="323"/>
    </location>
</feature>
<evidence type="ECO:0000256" key="1">
    <source>
        <dbReference type="SAM" id="Phobius"/>
    </source>
</evidence>
<sequence length="364" mass="42738">MSKSKPKVHGGRKSMRYRGTRCLNCNLPLDKSDVYCPYCSQLNSDKQLSAKDFLAEFLSSILVYDSRIRKTFKDLLFRPGVITKNYVKGQRLKYANPFRFFLSVSIIYFLLESFIGFIQTSEKPRSFNLNNDVENGVSMDSLINEQPENFVLNSSPNEVLKAKELGISQYYSDKTLDSLSFFESYSKRGNIYYSYYLKTKIENPIAALDSLGHINTFKHRWLYSRSVSVYKIIHNTDEFFNYLKAKLPFFLFFFAPIYALFFWLSYSRNKYNFIEHVIFVFHIFSFIFLYLIIFSIPDIIFNSTFFQTLLFAIIGPLYFYFALKKFYGQGKWTTLFKFVFLSIIFSLSFMVAIGFFVAISAALY</sequence>
<evidence type="ECO:0000313" key="2">
    <source>
        <dbReference type="EMBL" id="MCG2430944.1"/>
    </source>
</evidence>
<dbReference type="Proteomes" id="UP001139462">
    <property type="component" value="Unassembled WGS sequence"/>
</dbReference>
<gene>
    <name evidence="2" type="ORF">K8344_07410</name>
</gene>
<feature type="transmembrane region" description="Helical" evidence="1">
    <location>
        <begin position="335"/>
        <end position="363"/>
    </location>
</feature>
<dbReference type="AlphaFoldDB" id="A0A9X1R4L2"/>
<reference evidence="2" key="1">
    <citation type="submission" date="2021-09" db="EMBL/GenBank/DDBJ databases">
        <title>Genome of Aequorivita sp. strain F64183.</title>
        <authorList>
            <person name="Wang Y."/>
        </authorList>
    </citation>
    <scope>NUCLEOTIDE SEQUENCE</scope>
    <source>
        <strain evidence="2">F64183</strain>
    </source>
</reference>
<protein>
    <submittedName>
        <fullName evidence="2">DUF3667 domain-containing protein</fullName>
    </submittedName>
</protein>
<comment type="caution">
    <text evidence="2">The sequence shown here is derived from an EMBL/GenBank/DDBJ whole genome shotgun (WGS) entry which is preliminary data.</text>
</comment>
<dbReference type="InterPro" id="IPR022134">
    <property type="entry name" value="DUF3667"/>
</dbReference>
<feature type="transmembrane region" description="Helical" evidence="1">
    <location>
        <begin position="273"/>
        <end position="293"/>
    </location>
</feature>
<organism evidence="2 3">
    <name type="scientific">Aequorivita xiaoshiensis</name>
    <dbReference type="NCBI Taxonomy" id="2874476"/>
    <lineage>
        <taxon>Bacteria</taxon>
        <taxon>Pseudomonadati</taxon>
        <taxon>Bacteroidota</taxon>
        <taxon>Flavobacteriia</taxon>
        <taxon>Flavobacteriales</taxon>
        <taxon>Flavobacteriaceae</taxon>
        <taxon>Aequorivita</taxon>
    </lineage>
</organism>
<dbReference type="RefSeq" id="WP_237608100.1">
    <property type="nucleotide sequence ID" value="NZ_JAIRBB010000004.1"/>
</dbReference>
<accession>A0A9X1R4L2</accession>
<dbReference type="Pfam" id="PF12412">
    <property type="entry name" value="DUF3667"/>
    <property type="match status" value="1"/>
</dbReference>
<feature type="transmembrane region" description="Helical" evidence="1">
    <location>
        <begin position="247"/>
        <end position="266"/>
    </location>
</feature>
<keyword evidence="1" id="KW-0812">Transmembrane</keyword>
<dbReference type="EMBL" id="JAIRBB010000004">
    <property type="protein sequence ID" value="MCG2430944.1"/>
    <property type="molecule type" value="Genomic_DNA"/>
</dbReference>